<dbReference type="PATRIC" id="fig|1423776.4.peg.1945"/>
<dbReference type="PANTHER" id="PTHR37806">
    <property type="entry name" value="LMO0724 PROTEIN"/>
    <property type="match status" value="1"/>
</dbReference>
<gene>
    <name evidence="4" type="ORF">FD04_GL001919</name>
</gene>
<dbReference type="Pfam" id="PF13529">
    <property type="entry name" value="Peptidase_C39_2"/>
    <property type="match status" value="1"/>
</dbReference>
<dbReference type="SUPFAM" id="SSF82057">
    <property type="entry name" value="Prokaryotic SH3-related domain"/>
    <property type="match status" value="1"/>
</dbReference>
<keyword evidence="1" id="KW-0732">Signal</keyword>
<dbReference type="PROSITE" id="PS51780">
    <property type="entry name" value="GW"/>
    <property type="match status" value="1"/>
</dbReference>
<dbReference type="EMBL" id="AZEE01000030">
    <property type="protein sequence ID" value="KRK97059.1"/>
    <property type="molecule type" value="Genomic_DNA"/>
</dbReference>
<protein>
    <recommendedName>
        <fullName evidence="3">GW domain-containing protein</fullName>
    </recommendedName>
</protein>
<dbReference type="PANTHER" id="PTHR37806:SF1">
    <property type="entry name" value="PEPTIDASE C39-LIKE DOMAIN-CONTAINING PROTEIN"/>
    <property type="match status" value="1"/>
</dbReference>
<feature type="region of interest" description="Disordered" evidence="2">
    <location>
        <begin position="309"/>
        <end position="329"/>
    </location>
</feature>
<reference evidence="4 5" key="1">
    <citation type="journal article" date="2015" name="Genome Announc.">
        <title>Expanding the biotechnology potential of lactobacilli through comparative genomics of 213 strains and associated genera.</title>
        <authorList>
            <person name="Sun Z."/>
            <person name="Harris H.M."/>
            <person name="McCann A."/>
            <person name="Guo C."/>
            <person name="Argimon S."/>
            <person name="Zhang W."/>
            <person name="Yang X."/>
            <person name="Jeffery I.B."/>
            <person name="Cooney J.C."/>
            <person name="Kagawa T.F."/>
            <person name="Liu W."/>
            <person name="Song Y."/>
            <person name="Salvetti E."/>
            <person name="Wrobel A."/>
            <person name="Rasinkangas P."/>
            <person name="Parkhill J."/>
            <person name="Rea M.C."/>
            <person name="O'Sullivan O."/>
            <person name="Ritari J."/>
            <person name="Douillard F.P."/>
            <person name="Paul Ross R."/>
            <person name="Yang R."/>
            <person name="Briner A.E."/>
            <person name="Felis G.E."/>
            <person name="de Vos W.M."/>
            <person name="Barrangou R."/>
            <person name="Klaenhammer T.R."/>
            <person name="Caufield P.W."/>
            <person name="Cui Y."/>
            <person name="Zhang H."/>
            <person name="O'Toole P.W."/>
        </authorList>
    </citation>
    <scope>NUCLEOTIDE SEQUENCE [LARGE SCALE GENOMIC DNA]</scope>
    <source>
        <strain evidence="4 5">DSM 19909</strain>
    </source>
</reference>
<dbReference type="InterPro" id="IPR025987">
    <property type="entry name" value="GW_dom"/>
</dbReference>
<organism evidence="4 5">
    <name type="scientific">Secundilactobacillus odoratitofui DSM 19909 = JCM 15043</name>
    <dbReference type="NCBI Taxonomy" id="1423776"/>
    <lineage>
        <taxon>Bacteria</taxon>
        <taxon>Bacillati</taxon>
        <taxon>Bacillota</taxon>
        <taxon>Bacilli</taxon>
        <taxon>Lactobacillales</taxon>
        <taxon>Lactobacillaceae</taxon>
        <taxon>Secundilactobacillus</taxon>
    </lineage>
</organism>
<keyword evidence="5" id="KW-1185">Reference proteome</keyword>
<name>A0A0R1LU12_9LACO</name>
<feature type="compositionally biased region" description="Low complexity" evidence="2">
    <location>
        <begin position="42"/>
        <end position="77"/>
    </location>
</feature>
<evidence type="ECO:0000313" key="4">
    <source>
        <dbReference type="EMBL" id="KRK97059.1"/>
    </source>
</evidence>
<evidence type="ECO:0000259" key="3">
    <source>
        <dbReference type="PROSITE" id="PS51780"/>
    </source>
</evidence>
<dbReference type="InterPro" id="IPR038200">
    <property type="entry name" value="GW_dom_sf"/>
</dbReference>
<evidence type="ECO:0000256" key="2">
    <source>
        <dbReference type="SAM" id="MobiDB-lite"/>
    </source>
</evidence>
<dbReference type="AlphaFoldDB" id="A0A0R1LU12"/>
<comment type="caution">
    <text evidence="4">The sequence shown here is derived from an EMBL/GenBank/DDBJ whole genome shotgun (WGS) entry which is preliminary data.</text>
</comment>
<feature type="region of interest" description="Disordered" evidence="2">
    <location>
        <begin position="42"/>
        <end position="79"/>
    </location>
</feature>
<sequence length="329" mass="35798">MMQNHHQLAMAIAVLTLTAGMLFGMTTVRADIATDSSSAVTSSASTSSATSSSTSQSSNTTQSSGSQSTSQTTTTETKPQPVYAKVSKLTKVNYYTTMGANQKHNYGVYSSGAYNTSAANRVKVKTGRTFAGKTIHITREEVVAGATWLKFTYNHKYTGWIHQNATVKTTYRLYAPLIGQRPELPTGCEITATAMMLQFAGAKVTKLSLAKEMPRSSNPNKGFVGNPYSKSGWYIYPKGLLPVVKKHLGSAKNLTGASLTTIKKYLRKNHLVVVYVAGVDGFSNHALTLTGYSSTRLYYNDPWTKKRTSMSNATMTKHRKADANRALSY</sequence>
<proteinExistence type="predicted"/>
<evidence type="ECO:0000256" key="1">
    <source>
        <dbReference type="ARBA" id="ARBA00022729"/>
    </source>
</evidence>
<dbReference type="Proteomes" id="UP000051160">
    <property type="component" value="Unassembled WGS sequence"/>
</dbReference>
<evidence type="ECO:0000313" key="5">
    <source>
        <dbReference type="Proteomes" id="UP000051160"/>
    </source>
</evidence>
<dbReference type="Gene3D" id="2.30.30.170">
    <property type="match status" value="1"/>
</dbReference>
<dbReference type="STRING" id="1423776.FD04_GL001919"/>
<accession>A0A0R1LU12</accession>
<dbReference type="Gene3D" id="3.90.70.10">
    <property type="entry name" value="Cysteine proteinases"/>
    <property type="match status" value="1"/>
</dbReference>
<dbReference type="InterPro" id="IPR039564">
    <property type="entry name" value="Peptidase_C39-like"/>
</dbReference>
<dbReference type="Pfam" id="PF13457">
    <property type="entry name" value="GW"/>
    <property type="match status" value="1"/>
</dbReference>
<feature type="domain" description="GW" evidence="3">
    <location>
        <begin position="88"/>
        <end position="171"/>
    </location>
</feature>